<dbReference type="InterPro" id="IPR036390">
    <property type="entry name" value="WH_DNA-bd_sf"/>
</dbReference>
<dbReference type="Gene3D" id="3.40.190.290">
    <property type="match status" value="1"/>
</dbReference>
<keyword evidence="4" id="KW-0010">Activator</keyword>
<comment type="similarity">
    <text evidence="1">Belongs to the LysR transcriptional regulatory family.</text>
</comment>
<keyword evidence="8" id="KW-1185">Reference proteome</keyword>
<dbReference type="AlphaFoldDB" id="A0A4R7C4F9"/>
<evidence type="ECO:0000256" key="2">
    <source>
        <dbReference type="ARBA" id="ARBA00023015"/>
    </source>
</evidence>
<evidence type="ECO:0000313" key="8">
    <source>
        <dbReference type="Proteomes" id="UP000295122"/>
    </source>
</evidence>
<accession>A0A4R7C4F9</accession>
<comment type="caution">
    <text evidence="7">The sequence shown here is derived from an EMBL/GenBank/DDBJ whole genome shotgun (WGS) entry which is preliminary data.</text>
</comment>
<dbReference type="PANTHER" id="PTHR30293">
    <property type="entry name" value="TRANSCRIPTIONAL REGULATORY PROTEIN NAC-RELATED"/>
    <property type="match status" value="1"/>
</dbReference>
<gene>
    <name evidence="7" type="ORF">EV668_0289</name>
</gene>
<dbReference type="Pfam" id="PF00126">
    <property type="entry name" value="HTH_1"/>
    <property type="match status" value="1"/>
</dbReference>
<proteinExistence type="inferred from homology"/>
<dbReference type="SUPFAM" id="SSF46785">
    <property type="entry name" value="Winged helix' DNA-binding domain"/>
    <property type="match status" value="1"/>
</dbReference>
<protein>
    <submittedName>
        <fullName evidence="7">LysR family transcriptional regulator</fullName>
    </submittedName>
</protein>
<keyword evidence="2" id="KW-0805">Transcription regulation</keyword>
<dbReference type="GO" id="GO:0003677">
    <property type="term" value="F:DNA binding"/>
    <property type="evidence" value="ECO:0007669"/>
    <property type="project" value="UniProtKB-KW"/>
</dbReference>
<dbReference type="EMBL" id="SNZR01000011">
    <property type="protein sequence ID" value="TDR93041.1"/>
    <property type="molecule type" value="Genomic_DNA"/>
</dbReference>
<dbReference type="Gene3D" id="1.10.10.10">
    <property type="entry name" value="Winged helix-like DNA-binding domain superfamily/Winged helix DNA-binding domain"/>
    <property type="match status" value="1"/>
</dbReference>
<dbReference type="FunFam" id="1.10.10.10:FF:000001">
    <property type="entry name" value="LysR family transcriptional regulator"/>
    <property type="match status" value="1"/>
</dbReference>
<dbReference type="RefSeq" id="WP_133768075.1">
    <property type="nucleotide sequence ID" value="NZ_SNZR01000011.1"/>
</dbReference>
<dbReference type="InterPro" id="IPR005119">
    <property type="entry name" value="LysR_subst-bd"/>
</dbReference>
<dbReference type="Pfam" id="PF03466">
    <property type="entry name" value="LysR_substrate"/>
    <property type="match status" value="1"/>
</dbReference>
<evidence type="ECO:0000259" key="6">
    <source>
        <dbReference type="PROSITE" id="PS50931"/>
    </source>
</evidence>
<keyword evidence="3" id="KW-0238">DNA-binding</keyword>
<dbReference type="PROSITE" id="PS50931">
    <property type="entry name" value="HTH_LYSR"/>
    <property type="match status" value="1"/>
</dbReference>
<name>A0A4R7C4F9_9HYPH</name>
<evidence type="ECO:0000256" key="1">
    <source>
        <dbReference type="ARBA" id="ARBA00009437"/>
    </source>
</evidence>
<dbReference type="Proteomes" id="UP000295122">
    <property type="component" value="Unassembled WGS sequence"/>
</dbReference>
<dbReference type="GO" id="GO:0003700">
    <property type="term" value="F:DNA-binding transcription factor activity"/>
    <property type="evidence" value="ECO:0007669"/>
    <property type="project" value="InterPro"/>
</dbReference>
<feature type="domain" description="HTH lysR-type" evidence="6">
    <location>
        <begin position="1"/>
        <end position="58"/>
    </location>
</feature>
<keyword evidence="5" id="KW-0804">Transcription</keyword>
<dbReference type="InterPro" id="IPR036388">
    <property type="entry name" value="WH-like_DNA-bd_sf"/>
</dbReference>
<organism evidence="7 8">
    <name type="scientific">Enterovirga rhinocerotis</name>
    <dbReference type="NCBI Taxonomy" id="1339210"/>
    <lineage>
        <taxon>Bacteria</taxon>
        <taxon>Pseudomonadati</taxon>
        <taxon>Pseudomonadota</taxon>
        <taxon>Alphaproteobacteria</taxon>
        <taxon>Hyphomicrobiales</taxon>
        <taxon>Methylobacteriaceae</taxon>
        <taxon>Enterovirga</taxon>
    </lineage>
</organism>
<dbReference type="InterPro" id="IPR000847">
    <property type="entry name" value="LysR_HTH_N"/>
</dbReference>
<sequence>MQLRHLRYFVSIVDAGSFSRAAAIVHVAQPALSQQISELEDELGVALLLRHARGIAPTAAGDRLYREAVAILKQVEQLPGIVRSTEGDPQGVVKLGMSSTLAATIGGPFIQSCRDRLPKVMIRFHISDSETLKRSIADHALDLALLFEDELVAGYARTPLFRQRLYFITGTAGAQAAGPLSIQRLTELPLVMPTAPNILRSLLERRFAAMHGTPNIVSEGDQLSSILSLVQQGLGGTVLPRGTAFENSVGLAPPLLIEPPLFLTASVLWSGDAALGEAAEAVKSALAAHIQTRMSEHMEPGLEPIGLSPDRAKAAEAKAAEVKNWLGTTQKAG</sequence>
<dbReference type="OrthoDB" id="8479357at2"/>
<evidence type="ECO:0000256" key="3">
    <source>
        <dbReference type="ARBA" id="ARBA00023125"/>
    </source>
</evidence>
<dbReference type="PRINTS" id="PR00039">
    <property type="entry name" value="HTHLYSR"/>
</dbReference>
<dbReference type="PANTHER" id="PTHR30293:SF0">
    <property type="entry name" value="NITROGEN ASSIMILATION REGULATORY PROTEIN NAC"/>
    <property type="match status" value="1"/>
</dbReference>
<evidence type="ECO:0000256" key="4">
    <source>
        <dbReference type="ARBA" id="ARBA00023159"/>
    </source>
</evidence>
<reference evidence="7 8" key="1">
    <citation type="submission" date="2019-03" db="EMBL/GenBank/DDBJ databases">
        <title>Genomic Encyclopedia of Type Strains, Phase IV (KMG-IV): sequencing the most valuable type-strain genomes for metagenomic binning, comparative biology and taxonomic classification.</title>
        <authorList>
            <person name="Goeker M."/>
        </authorList>
    </citation>
    <scope>NUCLEOTIDE SEQUENCE [LARGE SCALE GENOMIC DNA]</scope>
    <source>
        <strain evidence="7 8">DSM 25903</strain>
    </source>
</reference>
<evidence type="ECO:0000313" key="7">
    <source>
        <dbReference type="EMBL" id="TDR93041.1"/>
    </source>
</evidence>
<dbReference type="GO" id="GO:2000142">
    <property type="term" value="P:regulation of DNA-templated transcription initiation"/>
    <property type="evidence" value="ECO:0007669"/>
    <property type="project" value="TreeGrafter"/>
</dbReference>
<dbReference type="SUPFAM" id="SSF53850">
    <property type="entry name" value="Periplasmic binding protein-like II"/>
    <property type="match status" value="1"/>
</dbReference>
<evidence type="ECO:0000256" key="5">
    <source>
        <dbReference type="ARBA" id="ARBA00023163"/>
    </source>
</evidence>